<evidence type="ECO:0000313" key="2">
    <source>
        <dbReference type="Proteomes" id="UP000602510"/>
    </source>
</evidence>
<dbReference type="EMBL" id="WSZM01000152">
    <property type="protein sequence ID" value="KAF4040136.1"/>
    <property type="molecule type" value="Genomic_DNA"/>
</dbReference>
<comment type="caution">
    <text evidence="1">The sequence shown here is derived from an EMBL/GenBank/DDBJ whole genome shotgun (WGS) entry which is preliminary data.</text>
</comment>
<dbReference type="Proteomes" id="UP000602510">
    <property type="component" value="Unassembled WGS sequence"/>
</dbReference>
<accession>A0A833TFT8</accession>
<protein>
    <submittedName>
        <fullName evidence="1">Uncharacterized protein</fullName>
    </submittedName>
</protein>
<proteinExistence type="predicted"/>
<keyword evidence="2" id="KW-1185">Reference proteome</keyword>
<sequence>MNGQFMFDPIAGYSRDTSLQLEKQGVCEDLDVKTLSLSPFGTQQQFEDTPACHKLVWNFHCLSWVTTTFHRNVNGTSVADRCVYSHFYRMYLDEVCGNIACSTETQEAKDTGSTDTNVAEATCVSGSWVYAENKTFSRCSTRAYDPPVAVATRHVICKTVFVISVVVLWLV</sequence>
<reference evidence="1" key="1">
    <citation type="submission" date="2020-04" db="EMBL/GenBank/DDBJ databases">
        <title>Hybrid Assembly of Korean Phytophthora infestans isolates.</title>
        <authorList>
            <person name="Prokchorchik M."/>
            <person name="Lee Y."/>
            <person name="Seo J."/>
            <person name="Cho J.-H."/>
            <person name="Park Y.-E."/>
            <person name="Jang D.-C."/>
            <person name="Im J.-S."/>
            <person name="Choi J.-G."/>
            <person name="Park H.-J."/>
            <person name="Lee G.-B."/>
            <person name="Lee Y.-G."/>
            <person name="Hong S.-Y."/>
            <person name="Cho K."/>
            <person name="Sohn K.H."/>
        </authorList>
    </citation>
    <scope>NUCLEOTIDE SEQUENCE</scope>
    <source>
        <strain evidence="1">KR_1_A1</strain>
    </source>
</reference>
<gene>
    <name evidence="1" type="ORF">GN244_ATG07692</name>
</gene>
<name>A0A833TFT8_PHYIN</name>
<organism evidence="1 2">
    <name type="scientific">Phytophthora infestans</name>
    <name type="common">Potato late blight agent</name>
    <name type="synonym">Botrytis infestans</name>
    <dbReference type="NCBI Taxonomy" id="4787"/>
    <lineage>
        <taxon>Eukaryota</taxon>
        <taxon>Sar</taxon>
        <taxon>Stramenopiles</taxon>
        <taxon>Oomycota</taxon>
        <taxon>Peronosporomycetes</taxon>
        <taxon>Peronosporales</taxon>
        <taxon>Peronosporaceae</taxon>
        <taxon>Phytophthora</taxon>
    </lineage>
</organism>
<evidence type="ECO:0000313" key="1">
    <source>
        <dbReference type="EMBL" id="KAF4040136.1"/>
    </source>
</evidence>
<dbReference type="AlphaFoldDB" id="A0A833TFT8"/>